<evidence type="ECO:0000256" key="13">
    <source>
        <dbReference type="ARBA" id="ARBA00023160"/>
    </source>
</evidence>
<dbReference type="PROSITE" id="PS51354">
    <property type="entry name" value="GLUTAREDOXIN_2"/>
    <property type="match status" value="1"/>
</dbReference>
<keyword evidence="5" id="KW-0644">Prostaglandin metabolism</keyword>
<dbReference type="EMBL" id="CM035413">
    <property type="protein sequence ID" value="KAH7431226.1"/>
    <property type="molecule type" value="Genomic_DNA"/>
</dbReference>
<gene>
    <name evidence="20" type="ORF">KP509_08G037800</name>
</gene>
<dbReference type="Gene3D" id="1.20.1050.10">
    <property type="match status" value="1"/>
</dbReference>
<dbReference type="GO" id="GO:0050220">
    <property type="term" value="F:prostaglandin-E synthase activity"/>
    <property type="evidence" value="ECO:0007669"/>
    <property type="project" value="UniProtKB-EC"/>
</dbReference>
<evidence type="ECO:0000256" key="12">
    <source>
        <dbReference type="ARBA" id="ARBA00023136"/>
    </source>
</evidence>
<evidence type="ECO:0000256" key="4">
    <source>
        <dbReference type="ARBA" id="ARBA00019474"/>
    </source>
</evidence>
<evidence type="ECO:0000256" key="11">
    <source>
        <dbReference type="ARBA" id="ARBA00023098"/>
    </source>
</evidence>
<keyword evidence="7" id="KW-0643">Prostaglandin biosynthesis</keyword>
<comment type="subcellular location">
    <subcellularLocation>
        <location evidence="18">Endomembrane system</location>
        <topology evidence="18">Single-pass membrane protein</topology>
    </subcellularLocation>
</comment>
<evidence type="ECO:0000256" key="9">
    <source>
        <dbReference type="ARBA" id="ARBA00022832"/>
    </source>
</evidence>
<dbReference type="PROSITE" id="PS00195">
    <property type="entry name" value="GLUTAREDOXIN_1"/>
    <property type="match status" value="1"/>
</dbReference>
<dbReference type="InterPro" id="IPR011767">
    <property type="entry name" value="GLR_AS"/>
</dbReference>
<evidence type="ECO:0000256" key="3">
    <source>
        <dbReference type="ARBA" id="ARBA00012203"/>
    </source>
</evidence>
<evidence type="ECO:0000256" key="6">
    <source>
        <dbReference type="ARBA" id="ARBA00022516"/>
    </source>
</evidence>
<evidence type="ECO:0000256" key="10">
    <source>
        <dbReference type="ARBA" id="ARBA00022989"/>
    </source>
</evidence>
<dbReference type="InterPro" id="IPR034334">
    <property type="entry name" value="PGES2"/>
</dbReference>
<dbReference type="OrthoDB" id="423541at2759"/>
<dbReference type="InterPro" id="IPR034335">
    <property type="entry name" value="PGES2_C"/>
</dbReference>
<reference evidence="20" key="1">
    <citation type="submission" date="2021-08" db="EMBL/GenBank/DDBJ databases">
        <title>WGS assembly of Ceratopteris richardii.</title>
        <authorList>
            <person name="Marchant D.B."/>
            <person name="Chen G."/>
            <person name="Jenkins J."/>
            <person name="Shu S."/>
            <person name="Leebens-Mack J."/>
            <person name="Grimwood J."/>
            <person name="Schmutz J."/>
            <person name="Soltis P."/>
            <person name="Soltis D."/>
            <person name="Chen Z.-H."/>
        </authorList>
    </citation>
    <scope>NUCLEOTIDE SEQUENCE</scope>
    <source>
        <strain evidence="20">Whitten #5841</strain>
        <tissue evidence="20">Leaf</tissue>
    </source>
</reference>
<keyword evidence="21" id="KW-1185">Reference proteome</keyword>
<dbReference type="GO" id="GO:0012505">
    <property type="term" value="C:endomembrane system"/>
    <property type="evidence" value="ECO:0007669"/>
    <property type="project" value="UniProtKB-SubCell"/>
</dbReference>
<sequence>MRPSVLKGRASWLLRGHKLFPQAYGLTRDGRASLLLLPNASFSSSYRGNGDSTVKKHSSVGSFLAAGALSISFAASSCTVAAAKELPLADLIPEEVVLYQYEACPFCNKVRAFLDYHHIPYRVVEVNPMSKKEIKWSEYKKVPILMVDGQQMNDSTAIISTLNKRLNPQGEALSAEALEEEETWRKWVDDHLVHVLSPNIYRSPSEALESFEYITTHGNFTTMERMIAKYGGAAAMYFISKRLKKRHNITDERAALYDAAEQWVKALKDRSFMGGSKPNLADLAVYGVLRPLRNLTAGKEMVANTSIGPWYSRMEAAVGDSSRLPELK</sequence>
<dbReference type="CDD" id="cd03197">
    <property type="entry name" value="GST_C_mPGES2"/>
    <property type="match status" value="1"/>
</dbReference>
<keyword evidence="6" id="KW-0444">Lipid biosynthesis</keyword>
<evidence type="ECO:0000313" key="21">
    <source>
        <dbReference type="Proteomes" id="UP000825935"/>
    </source>
</evidence>
<evidence type="ECO:0000256" key="15">
    <source>
        <dbReference type="ARBA" id="ARBA00023930"/>
    </source>
</evidence>
<evidence type="ECO:0000313" key="20">
    <source>
        <dbReference type="EMBL" id="KAH7431226.1"/>
    </source>
</evidence>
<dbReference type="SFLD" id="SFLDG01182">
    <property type="entry name" value="Prostaglandin_E_synthase_like"/>
    <property type="match status" value="1"/>
</dbReference>
<dbReference type="Pfam" id="PF13417">
    <property type="entry name" value="GST_N_3"/>
    <property type="match status" value="1"/>
</dbReference>
<evidence type="ECO:0000256" key="2">
    <source>
        <dbReference type="ARBA" id="ARBA00007409"/>
    </source>
</evidence>
<dbReference type="PANTHER" id="PTHR12782">
    <property type="entry name" value="MICROSOMAL PROSTAGLANDIN E SYNTHASE-2"/>
    <property type="match status" value="1"/>
</dbReference>
<comment type="catalytic activity">
    <reaction evidence="15">
        <text>prostaglandin H2 = (12S)-hydroxy-(5Z,8E,10E)-heptadecatrienoate + malonaldehyde</text>
        <dbReference type="Rhea" id="RHEA:48644"/>
        <dbReference type="ChEBI" id="CHEBI:57405"/>
        <dbReference type="ChEBI" id="CHEBI:90694"/>
        <dbReference type="ChEBI" id="CHEBI:566274"/>
    </reaction>
    <physiologicalReaction direction="left-to-right" evidence="15">
        <dbReference type="Rhea" id="RHEA:48645"/>
    </physiologicalReaction>
</comment>
<dbReference type="PANTHER" id="PTHR12782:SF5">
    <property type="entry name" value="PROSTAGLANDIN E SYNTHASE 2"/>
    <property type="match status" value="1"/>
</dbReference>
<accession>A0A8T2UBE6</accession>
<dbReference type="SUPFAM" id="SSF47616">
    <property type="entry name" value="GST C-terminal domain-like"/>
    <property type="match status" value="1"/>
</dbReference>
<comment type="catalytic activity">
    <reaction evidence="16">
        <text>prostaglandin H2 = prostaglandin E2</text>
        <dbReference type="Rhea" id="RHEA:12893"/>
        <dbReference type="ChEBI" id="CHEBI:57405"/>
        <dbReference type="ChEBI" id="CHEBI:606564"/>
        <dbReference type="EC" id="5.3.99.3"/>
    </reaction>
    <physiologicalReaction direction="left-to-right" evidence="16">
        <dbReference type="Rhea" id="RHEA:12894"/>
    </physiologicalReaction>
</comment>
<dbReference type="Proteomes" id="UP000825935">
    <property type="component" value="Chromosome 8"/>
</dbReference>
<evidence type="ECO:0000256" key="7">
    <source>
        <dbReference type="ARBA" id="ARBA00022585"/>
    </source>
</evidence>
<keyword evidence="9" id="KW-0276">Fatty acid metabolism</keyword>
<keyword evidence="12" id="KW-0472">Membrane</keyword>
<keyword evidence="14" id="KW-0413">Isomerase</keyword>
<dbReference type="InterPro" id="IPR040079">
    <property type="entry name" value="Glutathione_S-Trfase"/>
</dbReference>
<dbReference type="EC" id="5.3.99.3" evidence="3"/>
<proteinExistence type="inferred from homology"/>
<dbReference type="SFLD" id="SFLDG01203">
    <property type="entry name" value="Prostaglandin_E_synthase_like1"/>
    <property type="match status" value="1"/>
</dbReference>
<dbReference type="AlphaFoldDB" id="A0A8T2UBE6"/>
<evidence type="ECO:0000256" key="18">
    <source>
        <dbReference type="ARBA" id="ARBA00037847"/>
    </source>
</evidence>
<dbReference type="SUPFAM" id="SSF52833">
    <property type="entry name" value="Thioredoxin-like"/>
    <property type="match status" value="1"/>
</dbReference>
<evidence type="ECO:0000256" key="8">
    <source>
        <dbReference type="ARBA" id="ARBA00022692"/>
    </source>
</evidence>
<keyword evidence="10" id="KW-1133">Transmembrane helix</keyword>
<evidence type="ECO:0000256" key="16">
    <source>
        <dbReference type="ARBA" id="ARBA00023931"/>
    </source>
</evidence>
<comment type="similarity">
    <text evidence="2">Belongs to the GST superfamily.</text>
</comment>
<dbReference type="InterPro" id="IPR036282">
    <property type="entry name" value="Glutathione-S-Trfase_C_sf"/>
</dbReference>
<evidence type="ECO:0000256" key="5">
    <source>
        <dbReference type="ARBA" id="ARBA00022501"/>
    </source>
</evidence>
<evidence type="ECO:0000256" key="1">
    <source>
        <dbReference type="ARBA" id="ARBA00004702"/>
    </source>
</evidence>
<feature type="domain" description="GST N-terminal" evidence="19">
    <location>
        <begin position="94"/>
        <end position="170"/>
    </location>
</feature>
<dbReference type="InterPro" id="IPR036249">
    <property type="entry name" value="Thioredoxin-like_sf"/>
</dbReference>
<evidence type="ECO:0000259" key="19">
    <source>
        <dbReference type="PROSITE" id="PS50404"/>
    </source>
</evidence>
<name>A0A8T2UBE6_CERRI</name>
<keyword evidence="13" id="KW-0275">Fatty acid biosynthesis</keyword>
<evidence type="ECO:0000256" key="14">
    <source>
        <dbReference type="ARBA" id="ARBA00023235"/>
    </source>
</evidence>
<dbReference type="SFLD" id="SFLDS00019">
    <property type="entry name" value="Glutathione_Transferase_(cytos"/>
    <property type="match status" value="1"/>
</dbReference>
<dbReference type="InterPro" id="IPR004045">
    <property type="entry name" value="Glutathione_S-Trfase_N"/>
</dbReference>
<evidence type="ECO:0000256" key="17">
    <source>
        <dbReference type="ARBA" id="ARBA00031041"/>
    </source>
</evidence>
<dbReference type="GO" id="GO:0005739">
    <property type="term" value="C:mitochondrion"/>
    <property type="evidence" value="ECO:0007669"/>
    <property type="project" value="TreeGrafter"/>
</dbReference>
<dbReference type="Gene3D" id="3.40.30.10">
    <property type="entry name" value="Glutaredoxin"/>
    <property type="match status" value="1"/>
</dbReference>
<comment type="caution">
    <text evidence="20">The sequence shown here is derived from an EMBL/GenBank/DDBJ whole genome shotgun (WGS) entry which is preliminary data.</text>
</comment>
<dbReference type="OMA" id="YGAAEQW"/>
<dbReference type="CDD" id="cd03040">
    <property type="entry name" value="GST_N_mPGES2"/>
    <property type="match status" value="1"/>
</dbReference>
<protein>
    <recommendedName>
        <fullName evidence="4">Prostaglandin E synthase 2</fullName>
        <ecNumber evidence="3">5.3.99.3</ecNumber>
    </recommendedName>
    <alternativeName>
        <fullName evidence="17">Microsomal prostaglandin E synthase 2</fullName>
    </alternativeName>
</protein>
<keyword evidence="11" id="KW-0443">Lipid metabolism</keyword>
<keyword evidence="8" id="KW-0812">Transmembrane</keyword>
<dbReference type="GO" id="GO:0006633">
    <property type="term" value="P:fatty acid biosynthetic process"/>
    <property type="evidence" value="ECO:0007669"/>
    <property type="project" value="UniProtKB-KW"/>
</dbReference>
<comment type="pathway">
    <text evidence="1">Lipid metabolism; prostaglandin biosynthesis.</text>
</comment>
<dbReference type="PROSITE" id="PS50404">
    <property type="entry name" value="GST_NTER"/>
    <property type="match status" value="1"/>
</dbReference>
<organism evidence="20 21">
    <name type="scientific">Ceratopteris richardii</name>
    <name type="common">Triangle waterfern</name>
    <dbReference type="NCBI Taxonomy" id="49495"/>
    <lineage>
        <taxon>Eukaryota</taxon>
        <taxon>Viridiplantae</taxon>
        <taxon>Streptophyta</taxon>
        <taxon>Embryophyta</taxon>
        <taxon>Tracheophyta</taxon>
        <taxon>Polypodiopsida</taxon>
        <taxon>Polypodiidae</taxon>
        <taxon>Polypodiales</taxon>
        <taxon>Pteridineae</taxon>
        <taxon>Pteridaceae</taxon>
        <taxon>Parkerioideae</taxon>
        <taxon>Ceratopteris</taxon>
    </lineage>
</organism>